<organism evidence="1 2">
    <name type="scientific">Dryococelus australis</name>
    <dbReference type="NCBI Taxonomy" id="614101"/>
    <lineage>
        <taxon>Eukaryota</taxon>
        <taxon>Metazoa</taxon>
        <taxon>Ecdysozoa</taxon>
        <taxon>Arthropoda</taxon>
        <taxon>Hexapoda</taxon>
        <taxon>Insecta</taxon>
        <taxon>Pterygota</taxon>
        <taxon>Neoptera</taxon>
        <taxon>Polyneoptera</taxon>
        <taxon>Phasmatodea</taxon>
        <taxon>Verophasmatodea</taxon>
        <taxon>Anareolatae</taxon>
        <taxon>Phasmatidae</taxon>
        <taxon>Eurycanthinae</taxon>
        <taxon>Dryococelus</taxon>
    </lineage>
</organism>
<name>A0ABQ9H9J7_9NEOP</name>
<dbReference type="Proteomes" id="UP001159363">
    <property type="component" value="Chromosome 5"/>
</dbReference>
<dbReference type="PANTHER" id="PTHR45749:SF21">
    <property type="entry name" value="DUF4371 DOMAIN-CONTAINING PROTEIN"/>
    <property type="match status" value="1"/>
</dbReference>
<proteinExistence type="predicted"/>
<comment type="caution">
    <text evidence="1">The sequence shown here is derived from an EMBL/GenBank/DDBJ whole genome shotgun (WGS) entry which is preliminary data.</text>
</comment>
<dbReference type="EMBL" id="JARBHB010000006">
    <property type="protein sequence ID" value="KAJ8880980.1"/>
    <property type="molecule type" value="Genomic_DNA"/>
</dbReference>
<protein>
    <recommendedName>
        <fullName evidence="3">DUF4371 domain-containing protein</fullName>
    </recommendedName>
</protein>
<evidence type="ECO:0000313" key="1">
    <source>
        <dbReference type="EMBL" id="KAJ8880980.1"/>
    </source>
</evidence>
<evidence type="ECO:0008006" key="3">
    <source>
        <dbReference type="Google" id="ProtNLM"/>
    </source>
</evidence>
<reference evidence="1 2" key="1">
    <citation type="submission" date="2023-02" db="EMBL/GenBank/DDBJ databases">
        <title>LHISI_Scaffold_Assembly.</title>
        <authorList>
            <person name="Stuart O.P."/>
            <person name="Cleave R."/>
            <person name="Magrath M.J.L."/>
            <person name="Mikheyev A.S."/>
        </authorList>
    </citation>
    <scope>NUCLEOTIDE SEQUENCE [LARGE SCALE GENOMIC DNA]</scope>
    <source>
        <strain evidence="1">Daus_M_001</strain>
        <tissue evidence="1">Leg muscle</tissue>
    </source>
</reference>
<keyword evidence="2" id="KW-1185">Reference proteome</keyword>
<accession>A0ABQ9H9J7</accession>
<gene>
    <name evidence="1" type="ORF">PR048_017453</name>
</gene>
<sequence>MQELLRLKPRRSMIKVVEKNAMYKSPKIQNQIIDICGDIINENIVHKLNKAKCFAVLVDETTDIRTVEQFSLCVRWLHLTGQGIAETIIAPLKHHSIHDDYLIGRGYNGASSDAIG</sequence>
<dbReference type="PANTHER" id="PTHR45749">
    <property type="match status" value="1"/>
</dbReference>
<evidence type="ECO:0000313" key="2">
    <source>
        <dbReference type="Proteomes" id="UP001159363"/>
    </source>
</evidence>